<evidence type="ECO:0000313" key="10">
    <source>
        <dbReference type="EMBL" id="SCG43060.1"/>
    </source>
</evidence>
<dbReference type="Proteomes" id="UP000198215">
    <property type="component" value="Chromosome I"/>
</dbReference>
<gene>
    <name evidence="10" type="ORF">GA0070614_1043</name>
</gene>
<evidence type="ECO:0000256" key="7">
    <source>
        <dbReference type="ARBA" id="ARBA00031737"/>
    </source>
</evidence>
<evidence type="ECO:0000256" key="9">
    <source>
        <dbReference type="SAM" id="MobiDB-lite"/>
    </source>
</evidence>
<evidence type="ECO:0000256" key="6">
    <source>
        <dbReference type="ARBA" id="ARBA00023306"/>
    </source>
</evidence>
<dbReference type="AlphaFoldDB" id="A0A1C5HAS1"/>
<evidence type="ECO:0000256" key="4">
    <source>
        <dbReference type="ARBA" id="ARBA00022618"/>
    </source>
</evidence>
<evidence type="ECO:0000256" key="1">
    <source>
        <dbReference type="ARBA" id="ARBA00004496"/>
    </source>
</evidence>
<dbReference type="EMBL" id="LT607753">
    <property type="protein sequence ID" value="SCG43060.1"/>
    <property type="molecule type" value="Genomic_DNA"/>
</dbReference>
<keyword evidence="6" id="KW-0131">Cell cycle</keyword>
<evidence type="ECO:0000313" key="11">
    <source>
        <dbReference type="Proteomes" id="UP000198215"/>
    </source>
</evidence>
<protein>
    <recommendedName>
        <fullName evidence="2">Cell wall synthesis protein Wag31</fullName>
    </recommendedName>
    <alternativeName>
        <fullName evidence="7">Antigen 84</fullName>
    </alternativeName>
</protein>
<feature type="region of interest" description="Disordered" evidence="9">
    <location>
        <begin position="1"/>
        <end position="24"/>
    </location>
</feature>
<evidence type="ECO:0000256" key="8">
    <source>
        <dbReference type="SAM" id="Coils"/>
    </source>
</evidence>
<keyword evidence="11" id="KW-1185">Reference proteome</keyword>
<evidence type="ECO:0000256" key="3">
    <source>
        <dbReference type="ARBA" id="ARBA00022490"/>
    </source>
</evidence>
<dbReference type="NCBIfam" id="TIGR03544">
    <property type="entry name" value="DivI1A_domain"/>
    <property type="match status" value="1"/>
</dbReference>
<reference evidence="11" key="1">
    <citation type="submission" date="2016-06" db="EMBL/GenBank/DDBJ databases">
        <authorList>
            <person name="Varghese N."/>
            <person name="Submissions Spin"/>
        </authorList>
    </citation>
    <scope>NUCLEOTIDE SEQUENCE [LARGE SCALE GENOMIC DNA]</scope>
    <source>
        <strain evidence="11">DSM 45161</strain>
    </source>
</reference>
<dbReference type="InterPro" id="IPR019933">
    <property type="entry name" value="DivIVA_domain"/>
</dbReference>
<name>A0A1C5HAS1_9ACTN</name>
<comment type="subcellular location">
    <subcellularLocation>
        <location evidence="1">Cytoplasm</location>
    </subcellularLocation>
</comment>
<dbReference type="GO" id="GO:0005737">
    <property type="term" value="C:cytoplasm"/>
    <property type="evidence" value="ECO:0007669"/>
    <property type="project" value="UniProtKB-SubCell"/>
</dbReference>
<dbReference type="GO" id="GO:0051301">
    <property type="term" value="P:cell division"/>
    <property type="evidence" value="ECO:0007669"/>
    <property type="project" value="UniProtKB-KW"/>
</dbReference>
<keyword evidence="5 8" id="KW-0175">Coiled coil</keyword>
<organism evidence="10 11">
    <name type="scientific">Micromonospora coxensis</name>
    <dbReference type="NCBI Taxonomy" id="356852"/>
    <lineage>
        <taxon>Bacteria</taxon>
        <taxon>Bacillati</taxon>
        <taxon>Actinomycetota</taxon>
        <taxon>Actinomycetes</taxon>
        <taxon>Micromonosporales</taxon>
        <taxon>Micromonosporaceae</taxon>
        <taxon>Micromonospora</taxon>
    </lineage>
</organism>
<dbReference type="Gene3D" id="6.10.250.660">
    <property type="match status" value="1"/>
</dbReference>
<sequence length="92" mass="10772">MAQVYRSGRLYGTGRPARTTPHEVRTRTFAPRWRGVDPDQVRQFQAQVADELADLHRQVRELAQENGRTKQALRDWRPLHARECRAPNSGHW</sequence>
<dbReference type="RefSeq" id="WP_231933535.1">
    <property type="nucleotide sequence ID" value="NZ_LT607753.1"/>
</dbReference>
<keyword evidence="3" id="KW-0963">Cytoplasm</keyword>
<proteinExistence type="predicted"/>
<evidence type="ECO:0000256" key="2">
    <source>
        <dbReference type="ARBA" id="ARBA00018787"/>
    </source>
</evidence>
<keyword evidence="4" id="KW-0132">Cell division</keyword>
<dbReference type="InterPro" id="IPR007793">
    <property type="entry name" value="DivIVA_fam"/>
</dbReference>
<evidence type="ECO:0000256" key="5">
    <source>
        <dbReference type="ARBA" id="ARBA00023054"/>
    </source>
</evidence>
<feature type="coiled-coil region" evidence="8">
    <location>
        <begin position="45"/>
        <end position="72"/>
    </location>
</feature>
<accession>A0A1C5HAS1</accession>
<dbReference type="Pfam" id="PF05103">
    <property type="entry name" value="DivIVA"/>
    <property type="match status" value="1"/>
</dbReference>